<comment type="caution">
    <text evidence="2">The sequence shown here is derived from an EMBL/GenBank/DDBJ whole genome shotgun (WGS) entry which is preliminary data.</text>
</comment>
<dbReference type="AlphaFoldDB" id="A0A927MTJ9"/>
<dbReference type="RefSeq" id="WP_192750751.1">
    <property type="nucleotide sequence ID" value="NZ_BAABJL010000109.1"/>
</dbReference>
<dbReference type="EMBL" id="JADBEM010000001">
    <property type="protein sequence ID" value="MBE1606665.1"/>
    <property type="molecule type" value="Genomic_DNA"/>
</dbReference>
<dbReference type="Gene3D" id="3.40.50.1820">
    <property type="entry name" value="alpha/beta hydrolase"/>
    <property type="match status" value="1"/>
</dbReference>
<dbReference type="InterPro" id="IPR050471">
    <property type="entry name" value="AB_hydrolase"/>
</dbReference>
<evidence type="ECO:0000313" key="2">
    <source>
        <dbReference type="EMBL" id="MBE1606665.1"/>
    </source>
</evidence>
<dbReference type="Proteomes" id="UP000638648">
    <property type="component" value="Unassembled WGS sequence"/>
</dbReference>
<keyword evidence="3" id="KW-1185">Reference proteome</keyword>
<accession>A0A927MTJ9</accession>
<dbReference type="SUPFAM" id="SSF53474">
    <property type="entry name" value="alpha/beta-Hydrolases"/>
    <property type="match status" value="1"/>
</dbReference>
<evidence type="ECO:0000313" key="3">
    <source>
        <dbReference type="Proteomes" id="UP000638648"/>
    </source>
</evidence>
<gene>
    <name evidence="2" type="ORF">HEB94_003513</name>
</gene>
<feature type="domain" description="AB hydrolase-1" evidence="1">
    <location>
        <begin position="33"/>
        <end position="136"/>
    </location>
</feature>
<dbReference type="PANTHER" id="PTHR43433">
    <property type="entry name" value="HYDROLASE, ALPHA/BETA FOLD FAMILY PROTEIN"/>
    <property type="match status" value="1"/>
</dbReference>
<proteinExistence type="predicted"/>
<evidence type="ECO:0000259" key="1">
    <source>
        <dbReference type="Pfam" id="PF00561"/>
    </source>
</evidence>
<reference evidence="2" key="1">
    <citation type="submission" date="2020-10" db="EMBL/GenBank/DDBJ databases">
        <title>Sequencing the genomes of 1000 actinobacteria strains.</title>
        <authorList>
            <person name="Klenk H.-P."/>
        </authorList>
    </citation>
    <scope>NUCLEOTIDE SEQUENCE</scope>
    <source>
        <strain evidence="2">DSM 45354</strain>
    </source>
</reference>
<protein>
    <submittedName>
        <fullName evidence="2">Pimeloyl-ACP methyl ester carboxylesterase</fullName>
    </submittedName>
</protein>
<dbReference type="InterPro" id="IPR000073">
    <property type="entry name" value="AB_hydrolase_1"/>
</dbReference>
<dbReference type="GO" id="GO:0046503">
    <property type="term" value="P:glycerolipid catabolic process"/>
    <property type="evidence" value="ECO:0007669"/>
    <property type="project" value="TreeGrafter"/>
</dbReference>
<dbReference type="InterPro" id="IPR029058">
    <property type="entry name" value="AB_hydrolase_fold"/>
</dbReference>
<name>A0A927MTJ9_9ACTN</name>
<dbReference type="PANTHER" id="PTHR43433:SF5">
    <property type="entry name" value="AB HYDROLASE-1 DOMAIN-CONTAINING PROTEIN"/>
    <property type="match status" value="1"/>
</dbReference>
<dbReference type="Pfam" id="PF00561">
    <property type="entry name" value="Abhydrolase_1"/>
    <property type="match status" value="1"/>
</dbReference>
<dbReference type="PRINTS" id="PR00111">
    <property type="entry name" value="ABHYDROLASE"/>
</dbReference>
<organism evidence="2 3">
    <name type="scientific">Actinopolymorpha pittospori</name>
    <dbReference type="NCBI Taxonomy" id="648752"/>
    <lineage>
        <taxon>Bacteria</taxon>
        <taxon>Bacillati</taxon>
        <taxon>Actinomycetota</taxon>
        <taxon>Actinomycetes</taxon>
        <taxon>Propionibacteriales</taxon>
        <taxon>Actinopolymorphaceae</taxon>
        <taxon>Actinopolymorpha</taxon>
    </lineage>
</organism>
<sequence length="269" mass="29257">MTSKSQDLAPAAGAYAPVNGLEMYYEVHGTGRPLVLLHGGLLTIDSNFGPMLPAFATSRQVVAVELQGHGRTADIDREFTLEHLADDVAGLLDHLGIARADLFGFSLGGLVSTEFAIRHPQRVDRMVLGSSHVRQDGYHEEIRDPESHPGSTRMPTSADFAEMKAAYEEVAPDPDHFEAFAARLSAMVSAFRGWPEDAVRAITAPTLIIVGDNDFTRLEHAVEMTHLLPGARLAVLPDTTHMAMMRRTEHVVPMVETFLGQARPEGSAP</sequence>
<dbReference type="GO" id="GO:0004806">
    <property type="term" value="F:triacylglycerol lipase activity"/>
    <property type="evidence" value="ECO:0007669"/>
    <property type="project" value="TreeGrafter"/>
</dbReference>